<protein>
    <submittedName>
        <fullName evidence="2">Uncharacterized protein</fullName>
    </submittedName>
</protein>
<dbReference type="AlphaFoldDB" id="A0A9W9CGX7"/>
<organism evidence="2 3">
    <name type="scientific">Didymosphaeria variabile</name>
    <dbReference type="NCBI Taxonomy" id="1932322"/>
    <lineage>
        <taxon>Eukaryota</taxon>
        <taxon>Fungi</taxon>
        <taxon>Dikarya</taxon>
        <taxon>Ascomycota</taxon>
        <taxon>Pezizomycotina</taxon>
        <taxon>Dothideomycetes</taxon>
        <taxon>Pleosporomycetidae</taxon>
        <taxon>Pleosporales</taxon>
        <taxon>Massarineae</taxon>
        <taxon>Didymosphaeriaceae</taxon>
        <taxon>Didymosphaeria</taxon>
    </lineage>
</organism>
<name>A0A9W9CGX7_9PLEO</name>
<evidence type="ECO:0000313" key="2">
    <source>
        <dbReference type="EMBL" id="KAJ4361070.1"/>
    </source>
</evidence>
<dbReference type="RefSeq" id="XP_056077272.1">
    <property type="nucleotide sequence ID" value="XM_056210450.1"/>
</dbReference>
<keyword evidence="3" id="KW-1185">Reference proteome</keyword>
<reference evidence="2" key="1">
    <citation type="submission" date="2022-10" db="EMBL/GenBank/DDBJ databases">
        <title>Tapping the CABI collections for fungal endophytes: first genome assemblies for Collariella, Neodidymelliopsis, Ascochyta clinopodiicola, Didymella pomorum, Didymosphaeria variabile, Neocosmospora piperis and Neocucurbitaria cava.</title>
        <authorList>
            <person name="Hill R."/>
        </authorList>
    </citation>
    <scope>NUCLEOTIDE SEQUENCE</scope>
    <source>
        <strain evidence="2">IMI 356815</strain>
    </source>
</reference>
<gene>
    <name evidence="2" type="ORF">N0V89_001639</name>
</gene>
<proteinExistence type="predicted"/>
<evidence type="ECO:0000313" key="3">
    <source>
        <dbReference type="Proteomes" id="UP001140513"/>
    </source>
</evidence>
<feature type="compositionally biased region" description="Polar residues" evidence="1">
    <location>
        <begin position="70"/>
        <end position="96"/>
    </location>
</feature>
<dbReference type="Proteomes" id="UP001140513">
    <property type="component" value="Unassembled WGS sequence"/>
</dbReference>
<feature type="region of interest" description="Disordered" evidence="1">
    <location>
        <begin position="69"/>
        <end position="105"/>
    </location>
</feature>
<dbReference type="GeneID" id="80905169"/>
<evidence type="ECO:0000256" key="1">
    <source>
        <dbReference type="SAM" id="MobiDB-lite"/>
    </source>
</evidence>
<dbReference type="EMBL" id="JAPEUX010000001">
    <property type="protein sequence ID" value="KAJ4361070.1"/>
    <property type="molecule type" value="Genomic_DNA"/>
</dbReference>
<accession>A0A9W9CGX7</accession>
<sequence>MSAPTPTIEELMAMLRIVEKQRDTHLKTCIDQSDTIRELREEADADADYRHELEAKNSMLEKRIHELEGAQQTATSSDHPAISTNDNITATTSSLSALHIEPKKT</sequence>
<comment type="caution">
    <text evidence="2">The sequence shown here is derived from an EMBL/GenBank/DDBJ whole genome shotgun (WGS) entry which is preliminary data.</text>
</comment>